<sequence>MKNLQEKSELSVKIPNQEYRSAGFLRRIGAIIYDSLLLIAILFFAHIPLQLLLGILVVPPEHPWHLVYQVYLMGVCFLYFGWFWMRGGQTLGMRTWRIRLQDKNGGRITWWQAGIRFLSAILSWLVFGFGFLWALIDRERKTWHDRLSGTVLVSVPTRPKS</sequence>
<dbReference type="GO" id="GO:0005886">
    <property type="term" value="C:plasma membrane"/>
    <property type="evidence" value="ECO:0007669"/>
    <property type="project" value="UniProtKB-SubCell"/>
</dbReference>
<dbReference type="InterPro" id="IPR010432">
    <property type="entry name" value="RDD"/>
</dbReference>
<feature type="transmembrane region" description="Helical" evidence="6">
    <location>
        <begin position="36"/>
        <end position="58"/>
    </location>
</feature>
<protein>
    <submittedName>
        <fullName evidence="8">Uncharacterized membrane protein YckC, RDD family</fullName>
    </submittedName>
</protein>
<evidence type="ECO:0000256" key="2">
    <source>
        <dbReference type="ARBA" id="ARBA00022475"/>
    </source>
</evidence>
<dbReference type="InterPro" id="IPR051791">
    <property type="entry name" value="Pra-immunoreactive"/>
</dbReference>
<keyword evidence="5 6" id="KW-0472">Membrane</keyword>
<dbReference type="EMBL" id="CAADFE010000048">
    <property type="protein sequence ID" value="VFJ73312.1"/>
    <property type="molecule type" value="Genomic_DNA"/>
</dbReference>
<organism evidence="8">
    <name type="scientific">Candidatus Kentrum sp. FW</name>
    <dbReference type="NCBI Taxonomy" id="2126338"/>
    <lineage>
        <taxon>Bacteria</taxon>
        <taxon>Pseudomonadati</taxon>
        <taxon>Pseudomonadota</taxon>
        <taxon>Gammaproteobacteria</taxon>
        <taxon>Candidatus Kentrum</taxon>
    </lineage>
</organism>
<evidence type="ECO:0000256" key="1">
    <source>
        <dbReference type="ARBA" id="ARBA00004651"/>
    </source>
</evidence>
<evidence type="ECO:0000259" key="7">
    <source>
        <dbReference type="Pfam" id="PF06271"/>
    </source>
</evidence>
<evidence type="ECO:0000313" key="8">
    <source>
        <dbReference type="EMBL" id="VFJ73312.1"/>
    </source>
</evidence>
<accession>A0A450TWA8</accession>
<reference evidence="8" key="1">
    <citation type="submission" date="2019-02" db="EMBL/GenBank/DDBJ databases">
        <authorList>
            <person name="Gruber-Vodicka R. H."/>
            <person name="Seah K. B. B."/>
        </authorList>
    </citation>
    <scope>NUCLEOTIDE SEQUENCE</scope>
    <source>
        <strain evidence="8">BECK_BZ131</strain>
    </source>
</reference>
<feature type="transmembrane region" description="Helical" evidence="6">
    <location>
        <begin position="64"/>
        <end position="85"/>
    </location>
</feature>
<evidence type="ECO:0000256" key="4">
    <source>
        <dbReference type="ARBA" id="ARBA00022989"/>
    </source>
</evidence>
<name>A0A450TWA8_9GAMM</name>
<feature type="transmembrane region" description="Helical" evidence="6">
    <location>
        <begin position="117"/>
        <end position="136"/>
    </location>
</feature>
<comment type="subcellular location">
    <subcellularLocation>
        <location evidence="1">Cell membrane</location>
        <topology evidence="1">Multi-pass membrane protein</topology>
    </subcellularLocation>
</comment>
<evidence type="ECO:0000256" key="6">
    <source>
        <dbReference type="SAM" id="Phobius"/>
    </source>
</evidence>
<dbReference type="Pfam" id="PF06271">
    <property type="entry name" value="RDD"/>
    <property type="match status" value="1"/>
</dbReference>
<keyword evidence="4 6" id="KW-1133">Transmembrane helix</keyword>
<proteinExistence type="predicted"/>
<keyword evidence="2" id="KW-1003">Cell membrane</keyword>
<gene>
    <name evidence="8" type="ORF">BECKFW1821C_GA0114237_104812</name>
</gene>
<evidence type="ECO:0000256" key="3">
    <source>
        <dbReference type="ARBA" id="ARBA00022692"/>
    </source>
</evidence>
<dbReference type="AlphaFoldDB" id="A0A450TWA8"/>
<dbReference type="PANTHER" id="PTHR36115">
    <property type="entry name" value="PROLINE-RICH ANTIGEN HOMOLOG-RELATED"/>
    <property type="match status" value="1"/>
</dbReference>
<feature type="domain" description="RDD" evidence="7">
    <location>
        <begin position="22"/>
        <end position="149"/>
    </location>
</feature>
<evidence type="ECO:0000256" key="5">
    <source>
        <dbReference type="ARBA" id="ARBA00023136"/>
    </source>
</evidence>
<keyword evidence="3 6" id="KW-0812">Transmembrane</keyword>
<dbReference type="PANTHER" id="PTHR36115:SF10">
    <property type="entry name" value="RDD DOMAIN-CONTAINING PROTEIN"/>
    <property type="match status" value="1"/>
</dbReference>